<sequence length="281" mass="31075">MSLLFGSGLGVGLVLIIAAVRRDPMPRPPQGQWRTRIRERFLDAQLGHRAQVLFWGVQLALPLVLLLLVYAFTRAWPVAVMLAIMVAALPWQWVKTRSNRRRRQLAAAWPDVADSLLSAILAGVSLPQAVIELEHHGPEVTRPLFEEFARIMRSTGRFSQALDTLETRVTNSQARRMLEGIRLARELGGSELGNLLRDLAVVMREDARVRGEIEARQSWTVNGARLAVAAPWIVLLLISLRTDAAAAYSTPTGMSILAAGGLLCVFAYAVMRRIASLEEDA</sequence>
<dbReference type="EMBL" id="JASXSX010000001">
    <property type="protein sequence ID" value="MDT3767313.1"/>
    <property type="molecule type" value="Genomic_DNA"/>
</dbReference>
<keyword evidence="3 6" id="KW-0812">Transmembrane</keyword>
<evidence type="ECO:0000256" key="2">
    <source>
        <dbReference type="ARBA" id="ARBA00022475"/>
    </source>
</evidence>
<dbReference type="PANTHER" id="PTHR35007:SF3">
    <property type="entry name" value="POSSIBLE CONSERVED ALANINE RICH MEMBRANE PROTEIN"/>
    <property type="match status" value="1"/>
</dbReference>
<evidence type="ECO:0000256" key="6">
    <source>
        <dbReference type="SAM" id="Phobius"/>
    </source>
</evidence>
<organism evidence="8 9">
    <name type="scientific">Gleimia hominis</name>
    <dbReference type="NCBI Taxonomy" id="595468"/>
    <lineage>
        <taxon>Bacteria</taxon>
        <taxon>Bacillati</taxon>
        <taxon>Actinomycetota</taxon>
        <taxon>Actinomycetes</taxon>
        <taxon>Actinomycetales</taxon>
        <taxon>Actinomycetaceae</taxon>
        <taxon>Gleimia</taxon>
    </lineage>
</organism>
<dbReference type="RefSeq" id="WP_313272740.1">
    <property type="nucleotide sequence ID" value="NZ_JASXSX010000001.1"/>
</dbReference>
<evidence type="ECO:0000313" key="9">
    <source>
        <dbReference type="Proteomes" id="UP001247542"/>
    </source>
</evidence>
<keyword evidence="4 6" id="KW-1133">Transmembrane helix</keyword>
<keyword evidence="5 6" id="KW-0472">Membrane</keyword>
<feature type="transmembrane region" description="Helical" evidence="6">
    <location>
        <begin position="252"/>
        <end position="271"/>
    </location>
</feature>
<comment type="caution">
    <text evidence="8">The sequence shown here is derived from an EMBL/GenBank/DDBJ whole genome shotgun (WGS) entry which is preliminary data.</text>
</comment>
<evidence type="ECO:0000256" key="5">
    <source>
        <dbReference type="ARBA" id="ARBA00023136"/>
    </source>
</evidence>
<feature type="domain" description="Type II secretion system protein GspF" evidence="7">
    <location>
        <begin position="114"/>
        <end position="238"/>
    </location>
</feature>
<name>A0ABU3IAR7_9ACTO</name>
<feature type="transmembrane region" description="Helical" evidence="6">
    <location>
        <begin position="75"/>
        <end position="94"/>
    </location>
</feature>
<comment type="subcellular location">
    <subcellularLocation>
        <location evidence="1">Cell membrane</location>
        <topology evidence="1">Multi-pass membrane protein</topology>
    </subcellularLocation>
</comment>
<evidence type="ECO:0000256" key="3">
    <source>
        <dbReference type="ARBA" id="ARBA00022692"/>
    </source>
</evidence>
<evidence type="ECO:0000256" key="4">
    <source>
        <dbReference type="ARBA" id="ARBA00022989"/>
    </source>
</evidence>
<keyword evidence="2" id="KW-1003">Cell membrane</keyword>
<protein>
    <submittedName>
        <fullName evidence="8">Type II secretion system F family protein</fullName>
    </submittedName>
</protein>
<feature type="transmembrane region" description="Helical" evidence="6">
    <location>
        <begin position="223"/>
        <end position="240"/>
    </location>
</feature>
<keyword evidence="9" id="KW-1185">Reference proteome</keyword>
<evidence type="ECO:0000313" key="8">
    <source>
        <dbReference type="EMBL" id="MDT3767313.1"/>
    </source>
</evidence>
<dbReference type="PANTHER" id="PTHR35007">
    <property type="entry name" value="INTEGRAL MEMBRANE PROTEIN-RELATED"/>
    <property type="match status" value="1"/>
</dbReference>
<reference evidence="8 9" key="1">
    <citation type="submission" date="2023-06" db="EMBL/GenBank/DDBJ databases">
        <title>Draft genome sequence of Gleimia hominis type strain CCUG 57540T.</title>
        <authorList>
            <person name="Salva-Serra F."/>
            <person name="Cardew S."/>
            <person name="Jensie Markopoulos S."/>
            <person name="Ohlen M."/>
            <person name="Inganas E."/>
            <person name="Svensson-Stadler L."/>
            <person name="Moore E.R.B."/>
        </authorList>
    </citation>
    <scope>NUCLEOTIDE SEQUENCE [LARGE SCALE GENOMIC DNA]</scope>
    <source>
        <strain evidence="8 9">CCUG 57540</strain>
    </source>
</reference>
<feature type="transmembrane region" description="Helical" evidence="6">
    <location>
        <begin position="6"/>
        <end position="25"/>
    </location>
</feature>
<dbReference type="Proteomes" id="UP001247542">
    <property type="component" value="Unassembled WGS sequence"/>
</dbReference>
<feature type="transmembrane region" description="Helical" evidence="6">
    <location>
        <begin position="46"/>
        <end position="69"/>
    </location>
</feature>
<gene>
    <name evidence="8" type="ORF">QS713_04435</name>
</gene>
<accession>A0ABU3IAR7</accession>
<dbReference type="InterPro" id="IPR018076">
    <property type="entry name" value="T2SS_GspF_dom"/>
</dbReference>
<evidence type="ECO:0000256" key="1">
    <source>
        <dbReference type="ARBA" id="ARBA00004651"/>
    </source>
</evidence>
<dbReference type="Pfam" id="PF00482">
    <property type="entry name" value="T2SSF"/>
    <property type="match status" value="1"/>
</dbReference>
<evidence type="ECO:0000259" key="7">
    <source>
        <dbReference type="Pfam" id="PF00482"/>
    </source>
</evidence>
<proteinExistence type="predicted"/>